<dbReference type="AlphaFoldDB" id="S9TQB8"/>
<proteinExistence type="predicted"/>
<comment type="caution">
    <text evidence="1">The sequence shown here is derived from an EMBL/GenBank/DDBJ whole genome shotgun (WGS) entry which is preliminary data.</text>
</comment>
<dbReference type="EMBL" id="ATMH01008956">
    <property type="protein sequence ID" value="EPY20522.1"/>
    <property type="molecule type" value="Genomic_DNA"/>
</dbReference>
<name>S9TQB8_9TRYP</name>
<sequence length="605" mass="66233">MSNCHGRGAYAVRSRWRVLLHQRADHDVGFDHLQVLVGLADAHKHDRLAQLVHHRQRRAHLVVDRVELGEDDAVHAAALRPDGRVVDEALVELAQLVDAVVADEGLADEEHEVGLVVVDQLRKRAHAGLVVLHAARRVDHHDVHVLPRGLRDGGGGHRGRVGAVAHLEDGGAEAAAVHLQLLHRPVAEGVARGDEQRAAVLLQPVGDLRERRRFADAVHAAEDDGVGPLAVLRGGDVAQDVHLMLRLQDAAQRSHHRGLHRVTQGLEGAQLLAGQRGLDGAAHVLRDLDGDVLRDELLLQVGDDLLQVLLVHLARADVGAQPVREPPAGLLPLLLLHRRDGAVRQPLDVRRALQVRLRLQLLLGRPPGLPRDGGVDIRVPLGRLLPPLLALRLRGRGGGGGRGRLGARPGRLAPPADRTAALREEHVAAAARARRRGSVRRRRRRLLLQFRLGLFLRRVHVVRRRRRRLAARRLLARLVLGEQPTERPRKVVGAAEGARGDGGAEALRKLRDDIAQEDVHVTRDDELGIHRDDEELALVLQRPPHLVVRHHVLAHAGAVLQQHLLDEGVDDASTARLVLGVLPQHGAAVTNNRESINHTCGFQST</sequence>
<evidence type="ECO:0000313" key="2">
    <source>
        <dbReference type="Proteomes" id="UP000015354"/>
    </source>
</evidence>
<evidence type="ECO:0000313" key="1">
    <source>
        <dbReference type="EMBL" id="EPY20522.1"/>
    </source>
</evidence>
<dbReference type="Proteomes" id="UP000015354">
    <property type="component" value="Unassembled WGS sequence"/>
</dbReference>
<protein>
    <submittedName>
        <fullName evidence="1">Signal recognition particle receptor subunit alpha</fullName>
    </submittedName>
</protein>
<organism evidence="1 2">
    <name type="scientific">Strigomonas culicis</name>
    <dbReference type="NCBI Taxonomy" id="28005"/>
    <lineage>
        <taxon>Eukaryota</taxon>
        <taxon>Discoba</taxon>
        <taxon>Euglenozoa</taxon>
        <taxon>Kinetoplastea</taxon>
        <taxon>Metakinetoplastina</taxon>
        <taxon>Trypanosomatida</taxon>
        <taxon>Trypanosomatidae</taxon>
        <taxon>Strigomonadinae</taxon>
        <taxon>Strigomonas</taxon>
    </lineage>
</organism>
<keyword evidence="2" id="KW-1185">Reference proteome</keyword>
<reference evidence="1 2" key="1">
    <citation type="journal article" date="2013" name="PLoS ONE">
        <title>Predicting the Proteins of Angomonas deanei, Strigomonas culicis and Their Respective Endosymbionts Reveals New Aspects of the Trypanosomatidae Family.</title>
        <authorList>
            <person name="Motta M.C."/>
            <person name="Martins A.C."/>
            <person name="de Souza S.S."/>
            <person name="Catta-Preta C.M."/>
            <person name="Silva R."/>
            <person name="Klein C.C."/>
            <person name="de Almeida L.G."/>
            <person name="de Lima Cunha O."/>
            <person name="Ciapina L.P."/>
            <person name="Brocchi M."/>
            <person name="Colabardini A.C."/>
            <person name="de Araujo Lima B."/>
            <person name="Machado C.R."/>
            <person name="de Almeida Soares C.M."/>
            <person name="Probst C.M."/>
            <person name="de Menezes C.B."/>
            <person name="Thompson C.E."/>
            <person name="Bartholomeu D.C."/>
            <person name="Gradia D.F."/>
            <person name="Pavoni D.P."/>
            <person name="Grisard E.C."/>
            <person name="Fantinatti-Garboggini F."/>
            <person name="Marchini F.K."/>
            <person name="Rodrigues-Luiz G.F."/>
            <person name="Wagner G."/>
            <person name="Goldman G.H."/>
            <person name="Fietto J.L."/>
            <person name="Elias M.C."/>
            <person name="Goldman M.H."/>
            <person name="Sagot M.F."/>
            <person name="Pereira M."/>
            <person name="Stoco P.H."/>
            <person name="de Mendonca-Neto R.P."/>
            <person name="Teixeira S.M."/>
            <person name="Maciel T.E."/>
            <person name="de Oliveira Mendes T.A."/>
            <person name="Urmenyi T.P."/>
            <person name="de Souza W."/>
            <person name="Schenkman S."/>
            <person name="de Vasconcelos A.T."/>
        </authorList>
    </citation>
    <scope>NUCLEOTIDE SEQUENCE [LARGE SCALE GENOMIC DNA]</scope>
</reference>
<keyword evidence="1" id="KW-0675">Receptor</keyword>
<accession>S9TQB8</accession>
<gene>
    <name evidence="1" type="ORF">STCU_08956</name>
</gene>